<dbReference type="RefSeq" id="XP_011395535.1">
    <property type="nucleotide sequence ID" value="XM_011397233.1"/>
</dbReference>
<dbReference type="GeneID" id="23611866"/>
<evidence type="ECO:0000313" key="2">
    <source>
        <dbReference type="EMBL" id="KFM22679.1"/>
    </source>
</evidence>
<evidence type="ECO:0000256" key="1">
    <source>
        <dbReference type="SAM" id="MobiDB-lite"/>
    </source>
</evidence>
<feature type="region of interest" description="Disordered" evidence="1">
    <location>
        <begin position="20"/>
        <end position="80"/>
    </location>
</feature>
<keyword evidence="3" id="KW-1185">Reference proteome</keyword>
<name>A0A087SAC5_AUXPR</name>
<proteinExistence type="predicted"/>
<sequence length="80" mass="9132">MTHPLGRRWCRRGRLLAITSSDPRPWGPAGTRKLSTMPPLRRRPWHRVRASQPRWPPPVPAPAGLSPAPPHRHRCARRTG</sequence>
<gene>
    <name evidence="2" type="ORF">F751_0475</name>
</gene>
<dbReference type="Proteomes" id="UP000028924">
    <property type="component" value="Unassembled WGS sequence"/>
</dbReference>
<evidence type="ECO:0000313" key="3">
    <source>
        <dbReference type="Proteomes" id="UP000028924"/>
    </source>
</evidence>
<dbReference type="KEGG" id="apro:F751_0475"/>
<accession>A0A087SAC5</accession>
<reference evidence="2 3" key="1">
    <citation type="journal article" date="2014" name="BMC Genomics">
        <title>Oil accumulation mechanisms of the oleaginous microalga Chlorella protothecoides revealed through its genome, transcriptomes, and proteomes.</title>
        <authorList>
            <person name="Gao C."/>
            <person name="Wang Y."/>
            <person name="Shen Y."/>
            <person name="Yan D."/>
            <person name="He X."/>
            <person name="Dai J."/>
            <person name="Wu Q."/>
        </authorList>
    </citation>
    <scope>NUCLEOTIDE SEQUENCE [LARGE SCALE GENOMIC DNA]</scope>
    <source>
        <strain evidence="2 3">0710</strain>
    </source>
</reference>
<feature type="compositionally biased region" description="Basic residues" evidence="1">
    <location>
        <begin position="70"/>
        <end position="80"/>
    </location>
</feature>
<dbReference type="AlphaFoldDB" id="A0A087SAC5"/>
<feature type="compositionally biased region" description="Basic residues" evidence="1">
    <location>
        <begin position="40"/>
        <end position="49"/>
    </location>
</feature>
<dbReference type="EMBL" id="KL662079">
    <property type="protein sequence ID" value="KFM22679.1"/>
    <property type="molecule type" value="Genomic_DNA"/>
</dbReference>
<protein>
    <submittedName>
        <fullName evidence="2">Uncharacterized protein</fullName>
    </submittedName>
</protein>
<organism evidence="2 3">
    <name type="scientific">Auxenochlorella protothecoides</name>
    <name type="common">Green microalga</name>
    <name type="synonym">Chlorella protothecoides</name>
    <dbReference type="NCBI Taxonomy" id="3075"/>
    <lineage>
        <taxon>Eukaryota</taxon>
        <taxon>Viridiplantae</taxon>
        <taxon>Chlorophyta</taxon>
        <taxon>core chlorophytes</taxon>
        <taxon>Trebouxiophyceae</taxon>
        <taxon>Chlorellales</taxon>
        <taxon>Chlorellaceae</taxon>
        <taxon>Auxenochlorella</taxon>
    </lineage>
</organism>